<dbReference type="GeneID" id="14905711"/>
<keyword evidence="1" id="KW-0175">Coiled coil</keyword>
<dbReference type="RefSeq" id="XP_004030841.1">
    <property type="nucleotide sequence ID" value="XM_004030793.1"/>
</dbReference>
<accession>G0QYU9</accession>
<name>G0QYU9_ICHMU</name>
<dbReference type="AlphaFoldDB" id="G0QYU9"/>
<feature type="non-terminal residue" evidence="3">
    <location>
        <position position="484"/>
    </location>
</feature>
<dbReference type="InParanoid" id="G0QYU9"/>
<dbReference type="SUPFAM" id="SSF48371">
    <property type="entry name" value="ARM repeat"/>
    <property type="match status" value="1"/>
</dbReference>
<keyword evidence="4" id="KW-1185">Reference proteome</keyword>
<dbReference type="OrthoDB" id="17907at2759"/>
<protein>
    <submittedName>
        <fullName evidence="3">Uncharacterized protein</fullName>
    </submittedName>
</protein>
<evidence type="ECO:0000256" key="1">
    <source>
        <dbReference type="SAM" id="Coils"/>
    </source>
</evidence>
<dbReference type="Proteomes" id="UP000008983">
    <property type="component" value="Unassembled WGS sequence"/>
</dbReference>
<organism evidence="3 4">
    <name type="scientific">Ichthyophthirius multifiliis</name>
    <name type="common">White spot disease agent</name>
    <name type="synonym">Ich</name>
    <dbReference type="NCBI Taxonomy" id="5932"/>
    <lineage>
        <taxon>Eukaryota</taxon>
        <taxon>Sar</taxon>
        <taxon>Alveolata</taxon>
        <taxon>Ciliophora</taxon>
        <taxon>Intramacronucleata</taxon>
        <taxon>Oligohymenophorea</taxon>
        <taxon>Hymenostomatida</taxon>
        <taxon>Ophryoglenina</taxon>
        <taxon>Ichthyophthirius</taxon>
    </lineage>
</organism>
<reference evidence="3 4" key="1">
    <citation type="submission" date="2011-07" db="EMBL/GenBank/DDBJ databases">
        <authorList>
            <person name="Coyne R."/>
            <person name="Brami D."/>
            <person name="Johnson J."/>
            <person name="Hostetler J."/>
            <person name="Hannick L."/>
            <person name="Clark T."/>
            <person name="Cassidy-Hanley D."/>
            <person name="Inman J."/>
        </authorList>
    </citation>
    <scope>NUCLEOTIDE SEQUENCE [LARGE SCALE GENOMIC DNA]</scope>
    <source>
        <strain evidence="3 4">G5</strain>
    </source>
</reference>
<evidence type="ECO:0000313" key="4">
    <source>
        <dbReference type="Proteomes" id="UP000008983"/>
    </source>
</evidence>
<dbReference type="InterPro" id="IPR016024">
    <property type="entry name" value="ARM-type_fold"/>
</dbReference>
<sequence length="484" mass="57829">MSNKNHIQKAQKKQSLISYFNSHFPPLIKEKFETERQISHQAYDKELEESFQNRDYNQLFNDFCPKKAKIDHIYGLNSARQIQLSEYLLHMGLEENYITLDSRFFYCSFQTKSIINWQPLWKELLRRIFQNDITNTNTQDISPQETQAYLQIIKKLRHKFDDSSIQEVYDLYTKLCVSNNELLGLILIRYFLKISRKTNQSYYQKIFDETICTLNYDLSKRKQLVSINFLYELAITHPELDWQNSYENLFSFISKYYLQLLPLGLSTKQQQQKTNYLSLQNINNCIQNLIVHLIVPSTFDEKHSKIWDYINRLFNIISQYLHPNSEGSGAVKFLLQQLQQFIHNYIHLDAYQKKKVKSLEKAIENIKKKLNQDQQCSTNQDKMQEDLEDQGIENELLNENSVQNMQNDHFCEIKKDDDNMNDINDLNGGNMLNQQKFEDEINEEDQEDDEDEEEEDEDEEKSKKTQEEIKQNLEKKLENLEQKL</sequence>
<feature type="compositionally biased region" description="Low complexity" evidence="2">
    <location>
        <begin position="421"/>
        <end position="433"/>
    </location>
</feature>
<feature type="region of interest" description="Disordered" evidence="2">
    <location>
        <begin position="415"/>
        <end position="484"/>
    </location>
</feature>
<feature type="compositionally biased region" description="Acidic residues" evidence="2">
    <location>
        <begin position="440"/>
        <end position="459"/>
    </location>
</feature>
<gene>
    <name evidence="3" type="ORF">IMG5_152350</name>
</gene>
<evidence type="ECO:0000313" key="3">
    <source>
        <dbReference type="EMBL" id="EGR29605.1"/>
    </source>
</evidence>
<feature type="coiled-coil region" evidence="1">
    <location>
        <begin position="356"/>
        <end position="400"/>
    </location>
</feature>
<dbReference type="EMBL" id="GL984127">
    <property type="protein sequence ID" value="EGR29605.1"/>
    <property type="molecule type" value="Genomic_DNA"/>
</dbReference>
<evidence type="ECO:0000256" key="2">
    <source>
        <dbReference type="SAM" id="MobiDB-lite"/>
    </source>
</evidence>
<proteinExistence type="predicted"/>
<feature type="compositionally biased region" description="Basic and acidic residues" evidence="2">
    <location>
        <begin position="460"/>
        <end position="484"/>
    </location>
</feature>